<dbReference type="EMBL" id="AZBU02000009">
    <property type="protein sequence ID" value="TKR64879.1"/>
    <property type="molecule type" value="Genomic_DNA"/>
</dbReference>
<keyword evidence="2" id="KW-1185">Reference proteome</keyword>
<organism evidence="1 2">
    <name type="scientific">Steinernema carpocapsae</name>
    <name type="common">Entomopathogenic nematode</name>
    <dbReference type="NCBI Taxonomy" id="34508"/>
    <lineage>
        <taxon>Eukaryota</taxon>
        <taxon>Metazoa</taxon>
        <taxon>Ecdysozoa</taxon>
        <taxon>Nematoda</taxon>
        <taxon>Chromadorea</taxon>
        <taxon>Rhabditida</taxon>
        <taxon>Tylenchina</taxon>
        <taxon>Panagrolaimomorpha</taxon>
        <taxon>Strongyloidoidea</taxon>
        <taxon>Steinernematidae</taxon>
        <taxon>Steinernema</taxon>
    </lineage>
</organism>
<proteinExistence type="predicted"/>
<evidence type="ECO:0000313" key="1">
    <source>
        <dbReference type="EMBL" id="TKR64879.1"/>
    </source>
</evidence>
<dbReference type="AlphaFoldDB" id="A0A4U5M7J0"/>
<reference evidence="1 2" key="1">
    <citation type="journal article" date="2015" name="Genome Biol.">
        <title>Comparative genomics of Steinernema reveals deeply conserved gene regulatory networks.</title>
        <authorList>
            <person name="Dillman A.R."/>
            <person name="Macchietto M."/>
            <person name="Porter C.F."/>
            <person name="Rogers A."/>
            <person name="Williams B."/>
            <person name="Antoshechkin I."/>
            <person name="Lee M.M."/>
            <person name="Goodwin Z."/>
            <person name="Lu X."/>
            <person name="Lewis E.E."/>
            <person name="Goodrich-Blair H."/>
            <person name="Stock S.P."/>
            <person name="Adams B.J."/>
            <person name="Sternberg P.W."/>
            <person name="Mortazavi A."/>
        </authorList>
    </citation>
    <scope>NUCLEOTIDE SEQUENCE [LARGE SCALE GENOMIC DNA]</scope>
    <source>
        <strain evidence="1 2">ALL</strain>
    </source>
</reference>
<name>A0A4U5M7J0_STECR</name>
<dbReference type="Proteomes" id="UP000298663">
    <property type="component" value="Unassembled WGS sequence"/>
</dbReference>
<accession>A0A4U5M7J0</accession>
<protein>
    <submittedName>
        <fullName evidence="1">Uncharacterized protein</fullName>
    </submittedName>
</protein>
<comment type="caution">
    <text evidence="1">The sequence shown here is derived from an EMBL/GenBank/DDBJ whole genome shotgun (WGS) entry which is preliminary data.</text>
</comment>
<sequence>MQPSDAEKLSRNEKLEIFKRSITQSGFLLKTRQTLKRRGAFESARRWASALVSNGAKLATPTPPGRRRRCVRLARGTSPGRPRPAAVMESNCRLRTFEKEESKIDGNRAMGIFVSDNNNFWLVQFSNAGKRSVCRCYVEWELK</sequence>
<evidence type="ECO:0000313" key="2">
    <source>
        <dbReference type="Proteomes" id="UP000298663"/>
    </source>
</evidence>
<gene>
    <name evidence="1" type="ORF">L596_025356</name>
</gene>
<reference evidence="1 2" key="2">
    <citation type="journal article" date="2019" name="G3 (Bethesda)">
        <title>Hybrid Assembly of the Genome of the Entomopathogenic Nematode Steinernema carpocapsae Identifies the X-Chromosome.</title>
        <authorList>
            <person name="Serra L."/>
            <person name="Macchietto M."/>
            <person name="Macias-Munoz A."/>
            <person name="McGill C.J."/>
            <person name="Rodriguez I.M."/>
            <person name="Rodriguez B."/>
            <person name="Murad R."/>
            <person name="Mortazavi A."/>
        </authorList>
    </citation>
    <scope>NUCLEOTIDE SEQUENCE [LARGE SCALE GENOMIC DNA]</scope>
    <source>
        <strain evidence="1 2">ALL</strain>
    </source>
</reference>